<dbReference type="SUPFAM" id="SSF54427">
    <property type="entry name" value="NTF2-like"/>
    <property type="match status" value="1"/>
</dbReference>
<dbReference type="PANTHER" id="PTHR33698:SF1">
    <property type="entry name" value="NUCLEAR TRANSPORT FACTOR 2 (NTF2) FAMILY PROTEIN"/>
    <property type="match status" value="1"/>
</dbReference>
<accession>A0A4S8J196</accession>
<evidence type="ECO:0000256" key="1">
    <source>
        <dbReference type="SAM" id="Phobius"/>
    </source>
</evidence>
<comment type="caution">
    <text evidence="2">The sequence shown here is derived from an EMBL/GenBank/DDBJ whole genome shotgun (WGS) entry which is preliminary data.</text>
</comment>
<keyword evidence="3" id="KW-1185">Reference proteome</keyword>
<keyword evidence="1" id="KW-1133">Transmembrane helix</keyword>
<organism evidence="2 3">
    <name type="scientific">Musa balbisiana</name>
    <name type="common">Banana</name>
    <dbReference type="NCBI Taxonomy" id="52838"/>
    <lineage>
        <taxon>Eukaryota</taxon>
        <taxon>Viridiplantae</taxon>
        <taxon>Streptophyta</taxon>
        <taxon>Embryophyta</taxon>
        <taxon>Tracheophyta</taxon>
        <taxon>Spermatophyta</taxon>
        <taxon>Magnoliopsida</taxon>
        <taxon>Liliopsida</taxon>
        <taxon>Zingiberales</taxon>
        <taxon>Musaceae</taxon>
        <taxon>Musa</taxon>
    </lineage>
</organism>
<evidence type="ECO:0000313" key="3">
    <source>
        <dbReference type="Proteomes" id="UP000317650"/>
    </source>
</evidence>
<dbReference type="InterPro" id="IPR032710">
    <property type="entry name" value="NTF2-like_dom_sf"/>
</dbReference>
<dbReference type="PANTHER" id="PTHR33698">
    <property type="entry name" value="NUCLEAR TRANSPORT FACTOR 2 (NTF2)-LIKE PROTEIN"/>
    <property type="match status" value="1"/>
</dbReference>
<dbReference type="EMBL" id="PYDT01000007">
    <property type="protein sequence ID" value="THU55063.1"/>
    <property type="molecule type" value="Genomic_DNA"/>
</dbReference>
<keyword evidence="1" id="KW-0472">Membrane</keyword>
<proteinExistence type="predicted"/>
<evidence type="ECO:0000313" key="2">
    <source>
        <dbReference type="EMBL" id="THU55063.1"/>
    </source>
</evidence>
<keyword evidence="1" id="KW-0812">Transmembrane</keyword>
<name>A0A4S8J196_MUSBA</name>
<sequence length="311" mass="35892">MHQKPETYLVGGIDRQTMTCASFPSPTLSPTLGSKSLSQSSSAACVCLHFIETNQKRGHYLRRKTAISRSSTRQLPWVPLCARKPLPRGESQKQEQMAPSSPLSDLIHRFCSSVNEKELSRLEKLLSKDCIFEGSAYSKPLQGKRINQFFKDLTEAMGTHVRFVIDGVYEGKELTTAATWHLEWNNQFIPLTKGCSFFKCSKDGELLLIKEARVLVESPVKSGDLILGTLKRIISLFDKFPRVAGWYLRKHDVLLHYICIIYMFLRPMILPLFVYYTNQWVWLQLKLPQNILQMFIDYVWKLLIIIIKRFI</sequence>
<evidence type="ECO:0008006" key="4">
    <source>
        <dbReference type="Google" id="ProtNLM"/>
    </source>
</evidence>
<reference evidence="2 3" key="1">
    <citation type="journal article" date="2019" name="Nat. Plants">
        <title>Genome sequencing of Musa balbisiana reveals subgenome evolution and function divergence in polyploid bananas.</title>
        <authorList>
            <person name="Yao X."/>
        </authorList>
    </citation>
    <scope>NUCLEOTIDE SEQUENCE [LARGE SCALE GENOMIC DNA]</scope>
    <source>
        <strain evidence="3">cv. DH-PKW</strain>
        <tissue evidence="2">Leaves</tissue>
    </source>
</reference>
<dbReference type="Gene3D" id="3.10.450.50">
    <property type="match status" value="1"/>
</dbReference>
<gene>
    <name evidence="2" type="ORF">C4D60_Mb11t02600</name>
</gene>
<dbReference type="Proteomes" id="UP000317650">
    <property type="component" value="Chromosome 11"/>
</dbReference>
<protein>
    <recommendedName>
        <fullName evidence="4">SnoaL-like domain-containing protein</fullName>
    </recommendedName>
</protein>
<feature type="transmembrane region" description="Helical" evidence="1">
    <location>
        <begin position="254"/>
        <end position="275"/>
    </location>
</feature>
<dbReference type="AlphaFoldDB" id="A0A4S8J196"/>
<feature type="transmembrane region" description="Helical" evidence="1">
    <location>
        <begin position="287"/>
        <end position="307"/>
    </location>
</feature>